<dbReference type="SUPFAM" id="SSF63491">
    <property type="entry name" value="BAG domain"/>
    <property type="match status" value="1"/>
</dbReference>
<accession>A0AAN7NX77</accession>
<dbReference type="InterPro" id="IPR003103">
    <property type="entry name" value="BAG_domain"/>
</dbReference>
<gene>
    <name evidence="2" type="ORF">RN001_014230</name>
</gene>
<evidence type="ECO:0000259" key="1">
    <source>
        <dbReference type="PROSITE" id="PS51035"/>
    </source>
</evidence>
<evidence type="ECO:0000313" key="3">
    <source>
        <dbReference type="Proteomes" id="UP001353858"/>
    </source>
</evidence>
<protein>
    <recommendedName>
        <fullName evidence="1">BAG domain-containing protein</fullName>
    </recommendedName>
</protein>
<evidence type="ECO:0000313" key="2">
    <source>
        <dbReference type="EMBL" id="KAK4874870.1"/>
    </source>
</evidence>
<dbReference type="InterPro" id="IPR036533">
    <property type="entry name" value="BAG_dom_sf"/>
</dbReference>
<dbReference type="EMBL" id="JARPUR010000006">
    <property type="protein sequence ID" value="KAK4874870.1"/>
    <property type="molecule type" value="Genomic_DNA"/>
</dbReference>
<organism evidence="2 3">
    <name type="scientific">Aquatica leii</name>
    <dbReference type="NCBI Taxonomy" id="1421715"/>
    <lineage>
        <taxon>Eukaryota</taxon>
        <taxon>Metazoa</taxon>
        <taxon>Ecdysozoa</taxon>
        <taxon>Arthropoda</taxon>
        <taxon>Hexapoda</taxon>
        <taxon>Insecta</taxon>
        <taxon>Pterygota</taxon>
        <taxon>Neoptera</taxon>
        <taxon>Endopterygota</taxon>
        <taxon>Coleoptera</taxon>
        <taxon>Polyphaga</taxon>
        <taxon>Elateriformia</taxon>
        <taxon>Elateroidea</taxon>
        <taxon>Lampyridae</taxon>
        <taxon>Luciolinae</taxon>
        <taxon>Aquatica</taxon>
    </lineage>
</organism>
<name>A0AAN7NX77_9COLE</name>
<dbReference type="AlphaFoldDB" id="A0AAN7NX77"/>
<sequence length="309" mass="35481">MLTNLASSYYKIKTKSSTHTVTGIQPNKNLPSSYREKSQFPDSIQKIKIRESVVETDVDDKNDIDEKLFFLVTKSFQNLSDTSRLDSVGDSNDILSTDGDLSVKNDLSYRKELKTKEPKLKKSTFVKKSPKHFDVNKNPIKKHQQCSTDNKILNDTGTNPSNSFLPNLYDVKIRKSSIPVKRQKSSSREIVNSLQKIKFILEEIKELDDEIQVFIGASVDHRDYVYMDEVMIRNLIKLDNLETCNNDLVRVKRKEAIQFIQSSMNRLQKKLLENQSTVLNSDDTLADSSCNVNISERKIRSAIKISREH</sequence>
<reference evidence="3" key="1">
    <citation type="submission" date="2023-01" db="EMBL/GenBank/DDBJ databases">
        <title>Key to firefly adult light organ development and bioluminescence: homeobox transcription factors regulate luciferase expression and transportation to peroxisome.</title>
        <authorList>
            <person name="Fu X."/>
        </authorList>
    </citation>
    <scope>NUCLEOTIDE SEQUENCE [LARGE SCALE GENOMIC DNA]</scope>
</reference>
<dbReference type="Gene3D" id="1.20.58.120">
    <property type="entry name" value="BAG domain"/>
    <property type="match status" value="1"/>
</dbReference>
<dbReference type="PROSITE" id="PS51035">
    <property type="entry name" value="BAG"/>
    <property type="match status" value="1"/>
</dbReference>
<dbReference type="SMART" id="SM00264">
    <property type="entry name" value="BAG"/>
    <property type="match status" value="1"/>
</dbReference>
<dbReference type="Proteomes" id="UP001353858">
    <property type="component" value="Unassembled WGS sequence"/>
</dbReference>
<keyword evidence="3" id="KW-1185">Reference proteome</keyword>
<feature type="domain" description="BAG" evidence="1">
    <location>
        <begin position="193"/>
        <end position="271"/>
    </location>
</feature>
<comment type="caution">
    <text evidence="2">The sequence shown here is derived from an EMBL/GenBank/DDBJ whole genome shotgun (WGS) entry which is preliminary data.</text>
</comment>
<proteinExistence type="predicted"/>
<dbReference type="Pfam" id="PF02179">
    <property type="entry name" value="BAG"/>
    <property type="match status" value="1"/>
</dbReference>
<dbReference type="GO" id="GO:0051087">
    <property type="term" value="F:protein-folding chaperone binding"/>
    <property type="evidence" value="ECO:0007669"/>
    <property type="project" value="InterPro"/>
</dbReference>